<dbReference type="AlphaFoldDB" id="A0A6H3NNX6"/>
<name>A0A6H3NNX6_9LEPT</name>
<sequence>MQERKKPTSPVTISQYNGNGEYIVGTEIELTSEVWNQLLKGFGSYHLEMIIKNKPTYIIQFTSDPGLEKLKLQMKLNPQIRYVEANAKLEKKTKTD</sequence>
<accession>A0A6H3NNX6</accession>
<organism evidence="1 2">
    <name type="scientific">Leptospira bandrabouensis</name>
    <dbReference type="NCBI Taxonomy" id="2484903"/>
    <lineage>
        <taxon>Bacteria</taxon>
        <taxon>Pseudomonadati</taxon>
        <taxon>Spirochaetota</taxon>
        <taxon>Spirochaetia</taxon>
        <taxon>Leptospirales</taxon>
        <taxon>Leptospiraceae</taxon>
        <taxon>Leptospira</taxon>
    </lineage>
</organism>
<dbReference type="Proteomes" id="UP000297649">
    <property type="component" value="Unassembled WGS sequence"/>
</dbReference>
<gene>
    <name evidence="1" type="ORF">EHR08_18350</name>
</gene>
<keyword evidence="2" id="KW-1185">Reference proteome</keyword>
<evidence type="ECO:0000313" key="2">
    <source>
        <dbReference type="Proteomes" id="UP000297649"/>
    </source>
</evidence>
<dbReference type="EMBL" id="RQHU01000024">
    <property type="protein sequence ID" value="TGN11471.1"/>
    <property type="molecule type" value="Genomic_DNA"/>
</dbReference>
<evidence type="ECO:0000313" key="1">
    <source>
        <dbReference type="EMBL" id="TGN11471.1"/>
    </source>
</evidence>
<reference evidence="1" key="1">
    <citation type="journal article" date="2019" name="PLoS Negl. Trop. Dis.">
        <title>Revisiting the worldwide diversity of Leptospira species in the environment.</title>
        <authorList>
            <person name="Vincent A.T."/>
            <person name="Schiettekatte O."/>
            <person name="Bourhy P."/>
            <person name="Veyrier F.J."/>
            <person name="Picardeau M."/>
        </authorList>
    </citation>
    <scope>NUCLEOTIDE SEQUENCE [LARGE SCALE GENOMIC DNA]</scope>
    <source>
        <strain evidence="1">201601109</strain>
    </source>
</reference>
<protein>
    <submittedName>
        <fullName evidence="1">Uncharacterized protein</fullName>
    </submittedName>
</protein>
<proteinExistence type="predicted"/>
<comment type="caution">
    <text evidence="1">The sequence shown here is derived from an EMBL/GenBank/DDBJ whole genome shotgun (WGS) entry which is preliminary data.</text>
</comment>
<dbReference type="OrthoDB" id="331789at2"/>